<evidence type="ECO:0000256" key="1">
    <source>
        <dbReference type="ARBA" id="ARBA00004123"/>
    </source>
</evidence>
<dbReference type="SMART" id="SM00451">
    <property type="entry name" value="ZnF_U1"/>
    <property type="match status" value="3"/>
</dbReference>
<dbReference type="InterPro" id="IPR036236">
    <property type="entry name" value="Znf_C2H2_sf"/>
</dbReference>
<dbReference type="Gene3D" id="3.30.160.60">
    <property type="entry name" value="Classic Zinc Finger"/>
    <property type="match status" value="3"/>
</dbReference>
<keyword evidence="10" id="KW-1185">Reference proteome</keyword>
<organism evidence="10 11">
    <name type="scientific">Diaphorina citri</name>
    <name type="common">Asian citrus psyllid</name>
    <dbReference type="NCBI Taxonomy" id="121845"/>
    <lineage>
        <taxon>Eukaryota</taxon>
        <taxon>Metazoa</taxon>
        <taxon>Ecdysozoa</taxon>
        <taxon>Arthropoda</taxon>
        <taxon>Hexapoda</taxon>
        <taxon>Insecta</taxon>
        <taxon>Pterygota</taxon>
        <taxon>Neoptera</taxon>
        <taxon>Paraneoptera</taxon>
        <taxon>Hemiptera</taxon>
        <taxon>Sternorrhyncha</taxon>
        <taxon>Psylloidea</taxon>
        <taxon>Psyllidae</taxon>
        <taxon>Diaphorininae</taxon>
        <taxon>Diaphorina</taxon>
    </lineage>
</organism>
<evidence type="ECO:0000259" key="9">
    <source>
        <dbReference type="PROSITE" id="PS50157"/>
    </source>
</evidence>
<dbReference type="PaxDb" id="121845-A0A1S3DVD5"/>
<evidence type="ECO:0000256" key="6">
    <source>
        <dbReference type="ARBA" id="ARBA00023242"/>
    </source>
</evidence>
<dbReference type="AlphaFoldDB" id="A0A1S3DVD5"/>
<proteinExistence type="predicted"/>
<dbReference type="GO" id="GO:0005634">
    <property type="term" value="C:nucleus"/>
    <property type="evidence" value="ECO:0007669"/>
    <property type="project" value="UniProtKB-SubCell"/>
</dbReference>
<accession>A0A1S3DVD5</accession>
<dbReference type="RefSeq" id="XP_008488293.1">
    <property type="nucleotide sequence ID" value="XM_008490071.2"/>
</dbReference>
<feature type="compositionally biased region" description="Polar residues" evidence="8">
    <location>
        <begin position="112"/>
        <end position="131"/>
    </location>
</feature>
<evidence type="ECO:0000256" key="8">
    <source>
        <dbReference type="SAM" id="MobiDB-lite"/>
    </source>
</evidence>
<name>A0A1S3DVD5_DIACI</name>
<dbReference type="PANTHER" id="PTHR23067">
    <property type="entry name" value="DOUBLE-STRANDED RNA-BINDING ZINC FINGER PROTEIN"/>
    <property type="match status" value="1"/>
</dbReference>
<keyword evidence="6" id="KW-0539">Nucleus</keyword>
<evidence type="ECO:0000313" key="11">
    <source>
        <dbReference type="RefSeq" id="XP_008488293.1"/>
    </source>
</evidence>
<dbReference type="STRING" id="121845.A0A1S3DVD5"/>
<feature type="compositionally biased region" description="Low complexity" evidence="8">
    <location>
        <begin position="189"/>
        <end position="214"/>
    </location>
</feature>
<evidence type="ECO:0000256" key="4">
    <source>
        <dbReference type="ARBA" id="ARBA00022771"/>
    </source>
</evidence>
<protein>
    <submittedName>
        <fullName evidence="11">Probable ATP-dependent RNA helicase ddx42</fullName>
    </submittedName>
</protein>
<evidence type="ECO:0000256" key="5">
    <source>
        <dbReference type="ARBA" id="ARBA00022833"/>
    </source>
</evidence>
<dbReference type="InterPro" id="IPR051845">
    <property type="entry name" value="Znf385"/>
</dbReference>
<keyword evidence="11" id="KW-0378">Hydrolase</keyword>
<dbReference type="InterPro" id="IPR013087">
    <property type="entry name" value="Znf_C2H2_type"/>
</dbReference>
<dbReference type="GO" id="GO:0008270">
    <property type="term" value="F:zinc ion binding"/>
    <property type="evidence" value="ECO:0007669"/>
    <property type="project" value="UniProtKB-KW"/>
</dbReference>
<evidence type="ECO:0000313" key="10">
    <source>
        <dbReference type="Proteomes" id="UP000079169"/>
    </source>
</evidence>
<dbReference type="KEGG" id="dci:103525024"/>
<dbReference type="GO" id="GO:0003676">
    <property type="term" value="F:nucleic acid binding"/>
    <property type="evidence" value="ECO:0007669"/>
    <property type="project" value="InterPro"/>
</dbReference>
<feature type="domain" description="C2H2-type" evidence="9">
    <location>
        <begin position="240"/>
        <end position="269"/>
    </location>
</feature>
<reference evidence="11" key="1">
    <citation type="submission" date="2025-08" db="UniProtKB">
        <authorList>
            <consortium name="RefSeq"/>
        </authorList>
    </citation>
    <scope>IDENTIFICATION</scope>
</reference>
<feature type="region of interest" description="Disordered" evidence="8">
    <location>
        <begin position="109"/>
        <end position="136"/>
    </location>
</feature>
<feature type="region of interest" description="Disordered" evidence="8">
    <location>
        <begin position="160"/>
        <end position="232"/>
    </location>
</feature>
<keyword evidence="2" id="KW-0479">Metal-binding</keyword>
<keyword evidence="11" id="KW-0347">Helicase</keyword>
<keyword evidence="11" id="KW-0067">ATP-binding</keyword>
<feature type="compositionally biased region" description="Pro residues" evidence="8">
    <location>
        <begin position="215"/>
        <end position="226"/>
    </location>
</feature>
<evidence type="ECO:0000256" key="3">
    <source>
        <dbReference type="ARBA" id="ARBA00022737"/>
    </source>
</evidence>
<dbReference type="SMART" id="SM00355">
    <property type="entry name" value="ZnF_C2H2"/>
    <property type="match status" value="3"/>
</dbReference>
<keyword evidence="4 7" id="KW-0863">Zinc-finger</keyword>
<keyword evidence="5" id="KW-0862">Zinc</keyword>
<keyword evidence="11" id="KW-0547">Nucleotide-binding</keyword>
<sequence>MFPTVATVYGLRVDQANPGFVATLALDQNSLTTPPVCPTHPVSQSNQKPIQKIISNMQASDPVTQAVIDNVAGKLPLKKKPVRCEVCDLELSGPSVYETHITGAKHKKRLAISQSQGNAPVNTSRFSSGPASSGDGKQKLFSCPVCTVTVNSIEQLEIHKSGKQHKRKVALAEAKAKNPTEPNASTTDASNPTNASTESTNPTTTSDTTTTTTPTPAPAKPEPPLPQGVTKKIEGNTTIYTCTLCDKWSVSMDQLNTHLTSKKHKGKERGLFGQRFAPYDKKKRVAKATFSSFRSGGVLGVEKKPAVVYPSYNANMPNYSDFGFSSKTAQKGTSVNTGGYSNNYNSSKNNYNAYNAIGYNYKQKQYNNNQSNNYNNYANDTSNYNNVSDYNTNTYESSYNNGHSYNRYEDSSFSIFNDQTCGTTDQYGSMTYPQGGKRWKEGGFALFANKNTGAYNYDKITPSKAKNYFNTTQHQAAYQTQEVYYQHLLE</sequence>
<dbReference type="InterPro" id="IPR022755">
    <property type="entry name" value="Znf_C2H2_jaz"/>
</dbReference>
<gene>
    <name evidence="11" type="primary">LOC103525024</name>
</gene>
<dbReference type="PROSITE" id="PS00028">
    <property type="entry name" value="ZINC_FINGER_C2H2_1"/>
    <property type="match status" value="1"/>
</dbReference>
<dbReference type="Pfam" id="PF12874">
    <property type="entry name" value="zf-met"/>
    <property type="match status" value="2"/>
</dbReference>
<dbReference type="Proteomes" id="UP000079169">
    <property type="component" value="Unplaced"/>
</dbReference>
<comment type="subcellular location">
    <subcellularLocation>
        <location evidence="1">Nucleus</location>
    </subcellularLocation>
</comment>
<keyword evidence="3" id="KW-0677">Repeat</keyword>
<evidence type="ECO:0000256" key="7">
    <source>
        <dbReference type="PROSITE-ProRule" id="PRU00042"/>
    </source>
</evidence>
<dbReference type="Pfam" id="PF12171">
    <property type="entry name" value="zf-C2H2_jaz"/>
    <property type="match status" value="1"/>
</dbReference>
<dbReference type="GO" id="GO:0004386">
    <property type="term" value="F:helicase activity"/>
    <property type="evidence" value="ECO:0007669"/>
    <property type="project" value="UniProtKB-KW"/>
</dbReference>
<dbReference type="SUPFAM" id="SSF57667">
    <property type="entry name" value="beta-beta-alpha zinc fingers"/>
    <property type="match status" value="3"/>
</dbReference>
<dbReference type="PROSITE" id="PS50157">
    <property type="entry name" value="ZINC_FINGER_C2H2_2"/>
    <property type="match status" value="1"/>
</dbReference>
<dbReference type="PANTHER" id="PTHR23067:SF14">
    <property type="entry name" value="C2H2-TYPE DOMAIN-CONTAINING PROTEIN"/>
    <property type="match status" value="1"/>
</dbReference>
<dbReference type="GeneID" id="103525024"/>
<dbReference type="InterPro" id="IPR003604">
    <property type="entry name" value="Matrin/U1-like-C_Znf_C2H2"/>
</dbReference>
<evidence type="ECO:0000256" key="2">
    <source>
        <dbReference type="ARBA" id="ARBA00022723"/>
    </source>
</evidence>